<dbReference type="CDD" id="cd04666">
    <property type="entry name" value="NUDIX_DIPP2_like_Nudt4"/>
    <property type="match status" value="1"/>
</dbReference>
<evidence type="ECO:0000259" key="5">
    <source>
        <dbReference type="PROSITE" id="PS51462"/>
    </source>
</evidence>
<dbReference type="EMBL" id="CP123385">
    <property type="protein sequence ID" value="XCC95133.1"/>
    <property type="molecule type" value="Genomic_DNA"/>
</dbReference>
<evidence type="ECO:0000256" key="3">
    <source>
        <dbReference type="ARBA" id="ARBA00022801"/>
    </source>
</evidence>
<dbReference type="AlphaFoldDB" id="A0AAU8AKU0"/>
<dbReference type="GO" id="GO:0046872">
    <property type="term" value="F:metal ion binding"/>
    <property type="evidence" value="ECO:0007669"/>
    <property type="project" value="UniProtKB-KW"/>
</dbReference>
<dbReference type="RefSeq" id="WP_353473970.1">
    <property type="nucleotide sequence ID" value="NZ_CP123385.1"/>
</dbReference>
<dbReference type="SUPFAM" id="SSF55811">
    <property type="entry name" value="Nudix"/>
    <property type="match status" value="1"/>
</dbReference>
<dbReference type="PANTHER" id="PTHR12629">
    <property type="entry name" value="DIPHOSPHOINOSITOL POLYPHOSPHATE PHOSPHOHYDROLASE"/>
    <property type="match status" value="1"/>
</dbReference>
<protein>
    <submittedName>
        <fullName evidence="6">NUDIX hydrolase</fullName>
    </submittedName>
</protein>
<dbReference type="Pfam" id="PF00293">
    <property type="entry name" value="NUDIX"/>
    <property type="match status" value="1"/>
</dbReference>
<dbReference type="PROSITE" id="PS51462">
    <property type="entry name" value="NUDIX"/>
    <property type="match status" value="1"/>
</dbReference>
<keyword evidence="2" id="KW-0479">Metal-binding</keyword>
<dbReference type="PANTHER" id="PTHR12629:SF0">
    <property type="entry name" value="DIPHOSPHOINOSITOL-POLYPHOSPHATE DIPHOSPHATASE"/>
    <property type="match status" value="1"/>
</dbReference>
<name>A0AAU8AKU0_9RHOB</name>
<dbReference type="InterPro" id="IPR000086">
    <property type="entry name" value="NUDIX_hydrolase_dom"/>
</dbReference>
<evidence type="ECO:0000256" key="1">
    <source>
        <dbReference type="ARBA" id="ARBA00001946"/>
    </source>
</evidence>
<sequence length="161" mass="18107">MLRSIWQKYIGPAFLRPPRFQVAALCHRQNPQTNELEVLLITSRETKRWVLPKGWPKRGYDAAGTAVEEAWEEAGVRAPSEPPLKVGSYRYEKRLDGGLPAPTHVDVYAVEAKGMFDTFPEAGERERRWVRPAEAATMVEEPSLRQLLARAPDLLVALASG</sequence>
<keyword evidence="4" id="KW-0460">Magnesium</keyword>
<keyword evidence="3 6" id="KW-0378">Hydrolase</keyword>
<accession>A0AAU8AKU0</accession>
<feature type="domain" description="Nudix hydrolase" evidence="5">
    <location>
        <begin position="17"/>
        <end position="152"/>
    </location>
</feature>
<evidence type="ECO:0000313" key="6">
    <source>
        <dbReference type="EMBL" id="XCC95133.1"/>
    </source>
</evidence>
<comment type="cofactor">
    <cofactor evidence="1">
        <name>Mg(2+)</name>
        <dbReference type="ChEBI" id="CHEBI:18420"/>
    </cofactor>
</comment>
<proteinExistence type="predicted"/>
<evidence type="ECO:0000256" key="4">
    <source>
        <dbReference type="ARBA" id="ARBA00022842"/>
    </source>
</evidence>
<dbReference type="GO" id="GO:0005737">
    <property type="term" value="C:cytoplasm"/>
    <property type="evidence" value="ECO:0007669"/>
    <property type="project" value="TreeGrafter"/>
</dbReference>
<dbReference type="GO" id="GO:0016462">
    <property type="term" value="F:pyrophosphatase activity"/>
    <property type="evidence" value="ECO:0007669"/>
    <property type="project" value="InterPro"/>
</dbReference>
<gene>
    <name evidence="6" type="ORF">PVT71_18765</name>
</gene>
<dbReference type="Gene3D" id="3.90.79.10">
    <property type="entry name" value="Nucleoside Triphosphate Pyrophosphohydrolase"/>
    <property type="match status" value="1"/>
</dbReference>
<dbReference type="InterPro" id="IPR047198">
    <property type="entry name" value="DDP-like_NUDIX"/>
</dbReference>
<reference evidence="6" key="1">
    <citation type="submission" date="2023-02" db="EMBL/GenBank/DDBJ databases">
        <title>Description and genomic characterization of Salipiger bruguierae sp. nov., isolated from the sediment of mangrove plant Bruguiera sexangula.</title>
        <authorList>
            <person name="Long M."/>
        </authorList>
    </citation>
    <scope>NUCLEOTIDE SEQUENCE</scope>
    <source>
        <strain evidence="6">H15</strain>
    </source>
</reference>
<organism evidence="6">
    <name type="scientific">Alloyangia sp. H15</name>
    <dbReference type="NCBI Taxonomy" id="3029062"/>
    <lineage>
        <taxon>Bacteria</taxon>
        <taxon>Pseudomonadati</taxon>
        <taxon>Pseudomonadota</taxon>
        <taxon>Alphaproteobacteria</taxon>
        <taxon>Rhodobacterales</taxon>
        <taxon>Roseobacteraceae</taxon>
        <taxon>Alloyangia</taxon>
    </lineage>
</organism>
<evidence type="ECO:0000256" key="2">
    <source>
        <dbReference type="ARBA" id="ARBA00022723"/>
    </source>
</evidence>
<dbReference type="InterPro" id="IPR015797">
    <property type="entry name" value="NUDIX_hydrolase-like_dom_sf"/>
</dbReference>